<dbReference type="CDD" id="cd07153">
    <property type="entry name" value="Fur_like"/>
    <property type="match status" value="1"/>
</dbReference>
<evidence type="ECO:0000256" key="1">
    <source>
        <dbReference type="ARBA" id="ARBA00004496"/>
    </source>
</evidence>
<keyword evidence="9" id="KW-0238">DNA-binding</keyword>
<evidence type="ECO:0000313" key="13">
    <source>
        <dbReference type="Proteomes" id="UP000635245"/>
    </source>
</evidence>
<dbReference type="PANTHER" id="PTHR33202:SF18">
    <property type="entry name" value="TRANSCRIPTIONAL REGULATOR FURA"/>
    <property type="match status" value="1"/>
</dbReference>
<protein>
    <submittedName>
        <fullName evidence="12">Transcriptional repressor</fullName>
    </submittedName>
</protein>
<gene>
    <name evidence="12" type="ORF">JHE00_04065</name>
</gene>
<name>A0A934V1M1_9PSEU</name>
<evidence type="ECO:0000256" key="6">
    <source>
        <dbReference type="ARBA" id="ARBA00022833"/>
    </source>
</evidence>
<evidence type="ECO:0000256" key="4">
    <source>
        <dbReference type="ARBA" id="ARBA00022491"/>
    </source>
</evidence>
<evidence type="ECO:0000256" key="3">
    <source>
        <dbReference type="ARBA" id="ARBA00022490"/>
    </source>
</evidence>
<dbReference type="AlphaFoldDB" id="A0A934V1M1"/>
<dbReference type="InterPro" id="IPR002481">
    <property type="entry name" value="FUR"/>
</dbReference>
<dbReference type="InterPro" id="IPR036390">
    <property type="entry name" value="WH_DNA-bd_sf"/>
</dbReference>
<keyword evidence="5 11" id="KW-0479">Metal-binding</keyword>
<sequence>MPGVDGGRDTAGRLRAVGLRVTAPRRAVLGWLEGHPHATAEQVRAGVRDVLGSVSHQAVYDVLKACTTAGLVRTIQPAGHPTLFETRVADNHHHLVCRGCGRTEDVDCVPGAAPCLAPDDSRGFGIAEAEIVFWGWCPACTASKETTS</sequence>
<dbReference type="GO" id="GO:0008270">
    <property type="term" value="F:zinc ion binding"/>
    <property type="evidence" value="ECO:0007669"/>
    <property type="project" value="TreeGrafter"/>
</dbReference>
<evidence type="ECO:0000256" key="7">
    <source>
        <dbReference type="ARBA" id="ARBA00023004"/>
    </source>
</evidence>
<evidence type="ECO:0000256" key="2">
    <source>
        <dbReference type="ARBA" id="ARBA00007957"/>
    </source>
</evidence>
<dbReference type="GO" id="GO:0005737">
    <property type="term" value="C:cytoplasm"/>
    <property type="evidence" value="ECO:0007669"/>
    <property type="project" value="UniProtKB-SubCell"/>
</dbReference>
<feature type="binding site" evidence="11">
    <location>
        <position position="97"/>
    </location>
    <ligand>
        <name>Zn(2+)</name>
        <dbReference type="ChEBI" id="CHEBI:29105"/>
    </ligand>
</feature>
<dbReference type="Proteomes" id="UP000635245">
    <property type="component" value="Unassembled WGS sequence"/>
</dbReference>
<evidence type="ECO:0000256" key="8">
    <source>
        <dbReference type="ARBA" id="ARBA00023015"/>
    </source>
</evidence>
<dbReference type="SUPFAM" id="SSF46785">
    <property type="entry name" value="Winged helix' DNA-binding domain"/>
    <property type="match status" value="1"/>
</dbReference>
<dbReference type="GO" id="GO:0000976">
    <property type="term" value="F:transcription cis-regulatory region binding"/>
    <property type="evidence" value="ECO:0007669"/>
    <property type="project" value="TreeGrafter"/>
</dbReference>
<dbReference type="PANTHER" id="PTHR33202">
    <property type="entry name" value="ZINC UPTAKE REGULATION PROTEIN"/>
    <property type="match status" value="1"/>
</dbReference>
<feature type="binding site" evidence="11">
    <location>
        <position position="140"/>
    </location>
    <ligand>
        <name>Zn(2+)</name>
        <dbReference type="ChEBI" id="CHEBI:29105"/>
    </ligand>
</feature>
<dbReference type="GO" id="GO:0045892">
    <property type="term" value="P:negative regulation of DNA-templated transcription"/>
    <property type="evidence" value="ECO:0007669"/>
    <property type="project" value="TreeGrafter"/>
</dbReference>
<comment type="similarity">
    <text evidence="2">Belongs to the Fur family.</text>
</comment>
<keyword evidence="10" id="KW-0804">Transcription</keyword>
<keyword evidence="8" id="KW-0805">Transcription regulation</keyword>
<keyword evidence="4" id="KW-0678">Repressor</keyword>
<dbReference type="Gene3D" id="1.10.10.10">
    <property type="entry name" value="Winged helix-like DNA-binding domain superfamily/Winged helix DNA-binding domain"/>
    <property type="match status" value="1"/>
</dbReference>
<feature type="binding site" evidence="11">
    <location>
        <position position="100"/>
    </location>
    <ligand>
        <name>Zn(2+)</name>
        <dbReference type="ChEBI" id="CHEBI:29105"/>
    </ligand>
</feature>
<comment type="caution">
    <text evidence="12">The sequence shown here is derived from an EMBL/GenBank/DDBJ whole genome shotgun (WGS) entry which is preliminary data.</text>
</comment>
<evidence type="ECO:0000256" key="5">
    <source>
        <dbReference type="ARBA" id="ARBA00022723"/>
    </source>
</evidence>
<dbReference type="RefSeq" id="WP_200314848.1">
    <property type="nucleotide sequence ID" value="NZ_JAENJH010000001.1"/>
</dbReference>
<accession>A0A934V1M1</accession>
<proteinExistence type="inferred from homology"/>
<comment type="subcellular location">
    <subcellularLocation>
        <location evidence="1">Cytoplasm</location>
    </subcellularLocation>
</comment>
<keyword evidence="3" id="KW-0963">Cytoplasm</keyword>
<evidence type="ECO:0000313" key="12">
    <source>
        <dbReference type="EMBL" id="MBK1783491.1"/>
    </source>
</evidence>
<evidence type="ECO:0000256" key="10">
    <source>
        <dbReference type="ARBA" id="ARBA00023163"/>
    </source>
</evidence>
<dbReference type="GO" id="GO:0003700">
    <property type="term" value="F:DNA-binding transcription factor activity"/>
    <property type="evidence" value="ECO:0007669"/>
    <property type="project" value="InterPro"/>
</dbReference>
<dbReference type="Gene3D" id="3.30.1490.190">
    <property type="match status" value="1"/>
</dbReference>
<comment type="cofactor">
    <cofactor evidence="11">
        <name>Zn(2+)</name>
        <dbReference type="ChEBI" id="CHEBI:29105"/>
    </cofactor>
    <text evidence="11">Binds 1 zinc ion per subunit.</text>
</comment>
<keyword evidence="7" id="KW-0408">Iron</keyword>
<feature type="binding site" evidence="11">
    <location>
        <position position="137"/>
    </location>
    <ligand>
        <name>Zn(2+)</name>
        <dbReference type="ChEBI" id="CHEBI:29105"/>
    </ligand>
</feature>
<dbReference type="EMBL" id="JAENJH010000001">
    <property type="protein sequence ID" value="MBK1783491.1"/>
    <property type="molecule type" value="Genomic_DNA"/>
</dbReference>
<keyword evidence="13" id="KW-1185">Reference proteome</keyword>
<dbReference type="Pfam" id="PF01475">
    <property type="entry name" value="FUR"/>
    <property type="match status" value="1"/>
</dbReference>
<organism evidence="12 13">
    <name type="scientific">Prauserella cavernicola</name>
    <dbReference type="NCBI Taxonomy" id="2800127"/>
    <lineage>
        <taxon>Bacteria</taxon>
        <taxon>Bacillati</taxon>
        <taxon>Actinomycetota</taxon>
        <taxon>Actinomycetes</taxon>
        <taxon>Pseudonocardiales</taxon>
        <taxon>Pseudonocardiaceae</taxon>
        <taxon>Prauserella</taxon>
    </lineage>
</organism>
<reference evidence="12" key="1">
    <citation type="submission" date="2020-12" db="EMBL/GenBank/DDBJ databases">
        <title>Prauserella sp. ASG 168, a novel actinomycete isolated from cave rock.</title>
        <authorList>
            <person name="Suriyachadkun C."/>
        </authorList>
    </citation>
    <scope>NUCLEOTIDE SEQUENCE</scope>
    <source>
        <strain evidence="12">ASG 168</strain>
    </source>
</reference>
<evidence type="ECO:0000256" key="9">
    <source>
        <dbReference type="ARBA" id="ARBA00023125"/>
    </source>
</evidence>
<dbReference type="InterPro" id="IPR036388">
    <property type="entry name" value="WH-like_DNA-bd_sf"/>
</dbReference>
<evidence type="ECO:0000256" key="11">
    <source>
        <dbReference type="PIRSR" id="PIRSR602481-1"/>
    </source>
</evidence>
<keyword evidence="6 11" id="KW-0862">Zinc</keyword>
<dbReference type="InterPro" id="IPR043135">
    <property type="entry name" value="Fur_C"/>
</dbReference>
<dbReference type="GO" id="GO:1900376">
    <property type="term" value="P:regulation of secondary metabolite biosynthetic process"/>
    <property type="evidence" value="ECO:0007669"/>
    <property type="project" value="TreeGrafter"/>
</dbReference>